<dbReference type="RefSeq" id="WP_043066057.1">
    <property type="nucleotide sequence ID" value="NZ_BJOA01000030.1"/>
</dbReference>
<dbReference type="Gene3D" id="3.10.290.10">
    <property type="entry name" value="RNA-binding S4 domain"/>
    <property type="match status" value="1"/>
</dbReference>
<dbReference type="SUPFAM" id="SSF55174">
    <property type="entry name" value="Alpha-L RNA-binding motif"/>
    <property type="match status" value="1"/>
</dbReference>
<dbReference type="PATRIC" id="fig|47500.8.peg.6955"/>
<dbReference type="InterPro" id="IPR040591">
    <property type="entry name" value="RqcP2_RBD"/>
</dbReference>
<dbReference type="InterPro" id="IPR002942">
    <property type="entry name" value="S4_RNA-bd"/>
</dbReference>
<dbReference type="AlphaFoldDB" id="A0A0D1Y9A5"/>
<proteinExistence type="predicted"/>
<reference evidence="3 4" key="1">
    <citation type="submission" date="2015-07" db="EMBL/GenBank/DDBJ databases">
        <title>Fjat-14205 dsm 2895.</title>
        <authorList>
            <person name="Liu B."/>
            <person name="Wang J."/>
            <person name="Zhu Y."/>
            <person name="Liu G."/>
            <person name="Chen Q."/>
            <person name="Chen Z."/>
            <person name="Lan J."/>
            <person name="Che J."/>
            <person name="Ge C."/>
            <person name="Shi H."/>
            <person name="Pan Z."/>
            <person name="Liu X."/>
        </authorList>
    </citation>
    <scope>NUCLEOTIDE SEQUENCE [LARGE SCALE GENOMIC DNA]</scope>
    <source>
        <strain evidence="3 4">DSM 2895</strain>
    </source>
</reference>
<sequence>MDLHQHFRRDEHPFVERVLEWTSRVSDRYEVIRTDFLDPRQAFILQALAGRGAGVYFASCGGYEGAERVRGILHPEYMEPEREEFGLKLLEVKGSNEFLSLEHRDYLGSLLGLGIKREKFGDILVHKDSAQLIVAEEIAEYVRLHMTQVHRIHVTVESRPLDEVIVPRQSFRPLSFTVQSPRLDAVIGDVYRLSRAKVIAPIQNGRAKVNWREVNDPSFRLEEGDVVSFKGLGRFKVTEIGGETKKGRIKMEVAVFD</sequence>
<feature type="domain" description="RNA-binding S4" evidence="2">
    <location>
        <begin position="181"/>
        <end position="238"/>
    </location>
</feature>
<keyword evidence="1" id="KW-0694">RNA-binding</keyword>
<dbReference type="Pfam" id="PF17774">
    <property type="entry name" value="YlmH_RBD"/>
    <property type="match status" value="1"/>
</dbReference>
<dbReference type="CDD" id="cd00165">
    <property type="entry name" value="S4"/>
    <property type="match status" value="1"/>
</dbReference>
<protein>
    <recommendedName>
        <fullName evidence="2">RNA-binding S4 domain-containing protein</fullName>
    </recommendedName>
</protein>
<accession>A0A0D1Y9A5</accession>
<comment type="caution">
    <text evidence="3">The sequence shown here is derived from an EMBL/GenBank/DDBJ whole genome shotgun (WGS) entry which is preliminary data.</text>
</comment>
<dbReference type="Pfam" id="PF21278">
    <property type="entry name" value="YlmH_1st"/>
    <property type="match status" value="1"/>
</dbReference>
<evidence type="ECO:0000259" key="2">
    <source>
        <dbReference type="SMART" id="SM00363"/>
    </source>
</evidence>
<dbReference type="SMART" id="SM00363">
    <property type="entry name" value="S4"/>
    <property type="match status" value="1"/>
</dbReference>
<dbReference type="InterPro" id="IPR048443">
    <property type="entry name" value="RqcP2_N"/>
</dbReference>
<dbReference type="InterPro" id="IPR036986">
    <property type="entry name" value="S4_RNA-bd_sf"/>
</dbReference>
<dbReference type="OrthoDB" id="9812787at2"/>
<dbReference type="Gene3D" id="3.30.1370.160">
    <property type="match status" value="1"/>
</dbReference>
<dbReference type="EMBL" id="LGUG01000004">
    <property type="protein sequence ID" value="KON95685.1"/>
    <property type="molecule type" value="Genomic_DNA"/>
</dbReference>
<organism evidence="3 4">
    <name type="scientific">Aneurinibacillus migulanus</name>
    <name type="common">Bacillus migulanus</name>
    <dbReference type="NCBI Taxonomy" id="47500"/>
    <lineage>
        <taxon>Bacteria</taxon>
        <taxon>Bacillati</taxon>
        <taxon>Bacillota</taxon>
        <taxon>Bacilli</taxon>
        <taxon>Bacillales</taxon>
        <taxon>Paenibacillaceae</taxon>
        <taxon>Aneurinibacillus group</taxon>
        <taxon>Aneurinibacillus</taxon>
    </lineage>
</organism>
<evidence type="ECO:0000313" key="4">
    <source>
        <dbReference type="Proteomes" id="UP000037269"/>
    </source>
</evidence>
<gene>
    <name evidence="3" type="ORF">AF333_09555</name>
</gene>
<dbReference type="Proteomes" id="UP000037269">
    <property type="component" value="Unassembled WGS sequence"/>
</dbReference>
<name>A0A0D1Y9A5_ANEMI</name>
<evidence type="ECO:0000256" key="1">
    <source>
        <dbReference type="PROSITE-ProRule" id="PRU00182"/>
    </source>
</evidence>
<dbReference type="PANTHER" id="PTHR13633:SF3">
    <property type="entry name" value="MITOCHONDRIAL TRANSCRIPTION RESCUE FACTOR 1"/>
    <property type="match status" value="1"/>
</dbReference>
<dbReference type="PROSITE" id="PS50889">
    <property type="entry name" value="S4"/>
    <property type="match status" value="1"/>
</dbReference>
<dbReference type="Gene3D" id="3.30.70.330">
    <property type="match status" value="1"/>
</dbReference>
<dbReference type="STRING" id="47500.AF333_09555"/>
<dbReference type="InterPro" id="IPR012677">
    <property type="entry name" value="Nucleotide-bd_a/b_plait_sf"/>
</dbReference>
<evidence type="ECO:0000313" key="3">
    <source>
        <dbReference type="EMBL" id="KON95685.1"/>
    </source>
</evidence>
<dbReference type="GO" id="GO:0003723">
    <property type="term" value="F:RNA binding"/>
    <property type="evidence" value="ECO:0007669"/>
    <property type="project" value="UniProtKB-KW"/>
</dbReference>
<dbReference type="PANTHER" id="PTHR13633">
    <property type="entry name" value="MITOCHONDRIAL TRANSCRIPTION RESCUE FACTOR 1"/>
    <property type="match status" value="1"/>
</dbReference>
<keyword evidence="4" id="KW-1185">Reference proteome</keyword>